<feature type="signal peptide" evidence="1">
    <location>
        <begin position="1"/>
        <end position="27"/>
    </location>
</feature>
<keyword evidence="3" id="KW-1185">Reference proteome</keyword>
<dbReference type="EMBL" id="CP031035">
    <property type="protein sequence ID" value="QDZ18809.1"/>
    <property type="molecule type" value="Genomic_DNA"/>
</dbReference>
<keyword evidence="1" id="KW-0732">Signal</keyword>
<sequence>MAPPRRGGGSVLARLLALLGSLVVVVALFSAAASASAAGGTMSHRKLLQETSELPILSPLVPINWFIFGGQPTNKFNISNPIVRYLIVFTSSFMRLNAFEFTLFGDFPVLTMGVPQFTLFGGRGFGNGRAGSEIGLRTGAPVSQLASWIAFQAFAVPARAVGLRMSLFSRFGFEELEELGIPSNLPDLWSIPYNSNAASVALIDDSFVNYVRSGRLAELLLSSSYPGFYGTSFSSI</sequence>
<dbReference type="AlphaFoldDB" id="A0A5B8MEE7"/>
<accession>A0A5B8MEE7</accession>
<protein>
    <submittedName>
        <fullName evidence="2">Uncharacterized protein</fullName>
    </submittedName>
</protein>
<gene>
    <name evidence="2" type="ORF">A3770_02p13270</name>
</gene>
<proteinExistence type="predicted"/>
<name>A0A5B8MEE7_9CHLO</name>
<reference evidence="2 3" key="1">
    <citation type="submission" date="2018-07" db="EMBL/GenBank/DDBJ databases">
        <title>The complete nuclear genome of the prasinophyte Chloropicon primus (CCMP1205).</title>
        <authorList>
            <person name="Pombert J.-F."/>
            <person name="Otis C."/>
            <person name="Turmel M."/>
            <person name="Lemieux C."/>
        </authorList>
    </citation>
    <scope>NUCLEOTIDE SEQUENCE [LARGE SCALE GENOMIC DNA]</scope>
    <source>
        <strain evidence="2 3">CCMP1205</strain>
    </source>
</reference>
<evidence type="ECO:0000313" key="2">
    <source>
        <dbReference type="EMBL" id="QDZ18809.1"/>
    </source>
</evidence>
<feature type="chain" id="PRO_5022946406" evidence="1">
    <location>
        <begin position="28"/>
        <end position="236"/>
    </location>
</feature>
<dbReference type="Proteomes" id="UP000316726">
    <property type="component" value="Chromosome 2"/>
</dbReference>
<evidence type="ECO:0000313" key="3">
    <source>
        <dbReference type="Proteomes" id="UP000316726"/>
    </source>
</evidence>
<evidence type="ECO:0000256" key="1">
    <source>
        <dbReference type="SAM" id="SignalP"/>
    </source>
</evidence>
<organism evidence="2 3">
    <name type="scientific">Chloropicon primus</name>
    <dbReference type="NCBI Taxonomy" id="1764295"/>
    <lineage>
        <taxon>Eukaryota</taxon>
        <taxon>Viridiplantae</taxon>
        <taxon>Chlorophyta</taxon>
        <taxon>Chloropicophyceae</taxon>
        <taxon>Chloropicales</taxon>
        <taxon>Chloropicaceae</taxon>
        <taxon>Chloropicon</taxon>
    </lineage>
</organism>